<comment type="similarity">
    <text evidence="2 10">Belongs to the class-IV pyridoxal-phosphate-dependent aminotransferase family.</text>
</comment>
<keyword evidence="7 13" id="KW-0808">Transferase</keyword>
<evidence type="ECO:0000256" key="4">
    <source>
        <dbReference type="ARBA" id="ARBA00012874"/>
    </source>
</evidence>
<dbReference type="InterPro" id="IPR043132">
    <property type="entry name" value="BCAT-like_C"/>
</dbReference>
<dbReference type="RefSeq" id="WP_053416664.1">
    <property type="nucleotide sequence ID" value="NZ_JBNNUL010000001.1"/>
</dbReference>
<dbReference type="PANTHER" id="PTHR42743">
    <property type="entry name" value="AMINO-ACID AMINOTRANSFERASE"/>
    <property type="match status" value="1"/>
</dbReference>
<evidence type="ECO:0000256" key="7">
    <source>
        <dbReference type="ARBA" id="ARBA00022679"/>
    </source>
</evidence>
<dbReference type="InterPro" id="IPR036038">
    <property type="entry name" value="Aminotransferase-like"/>
</dbReference>
<dbReference type="GO" id="GO:0005829">
    <property type="term" value="C:cytosol"/>
    <property type="evidence" value="ECO:0007669"/>
    <property type="project" value="TreeGrafter"/>
</dbReference>
<dbReference type="EC" id="2.6.1.21" evidence="4 12"/>
<evidence type="ECO:0000313" key="13">
    <source>
        <dbReference type="EMBL" id="KOO52502.1"/>
    </source>
</evidence>
<dbReference type="GO" id="GO:0046394">
    <property type="term" value="P:carboxylic acid biosynthetic process"/>
    <property type="evidence" value="ECO:0007669"/>
    <property type="project" value="UniProtKB-ARBA"/>
</dbReference>
<dbReference type="PROSITE" id="PS00770">
    <property type="entry name" value="AA_TRANSFER_CLASS_4"/>
    <property type="match status" value="1"/>
</dbReference>
<evidence type="ECO:0000256" key="8">
    <source>
        <dbReference type="ARBA" id="ARBA00022898"/>
    </source>
</evidence>
<dbReference type="EMBL" id="LILB01000001">
    <property type="protein sequence ID" value="KOO52502.1"/>
    <property type="molecule type" value="Genomic_DNA"/>
</dbReference>
<protein>
    <recommendedName>
        <fullName evidence="5 12">D-alanine aminotransferase</fullName>
        <ecNumber evidence="4 12">2.6.1.21</ecNumber>
    </recommendedName>
</protein>
<dbReference type="GO" id="GO:0008652">
    <property type="term" value="P:amino acid biosynthetic process"/>
    <property type="evidence" value="ECO:0007669"/>
    <property type="project" value="UniProtKB-ARBA"/>
</dbReference>
<dbReference type="InterPro" id="IPR018300">
    <property type="entry name" value="Aminotrans_IV_CS"/>
</dbReference>
<accession>A0A0M0LNP9</accession>
<evidence type="ECO:0000256" key="2">
    <source>
        <dbReference type="ARBA" id="ARBA00009320"/>
    </source>
</evidence>
<comment type="cofactor">
    <cofactor evidence="1 11">
        <name>pyridoxal 5'-phosphate</name>
        <dbReference type="ChEBI" id="CHEBI:597326"/>
    </cofactor>
</comment>
<dbReference type="GeneID" id="301136234"/>
<evidence type="ECO:0000256" key="9">
    <source>
        <dbReference type="ARBA" id="ARBA00047911"/>
    </source>
</evidence>
<dbReference type="Gene3D" id="3.20.10.10">
    <property type="entry name" value="D-amino Acid Aminotransferase, subunit A, domain 2"/>
    <property type="match status" value="1"/>
</dbReference>
<keyword evidence="14" id="KW-1185">Reference proteome</keyword>
<comment type="subunit">
    <text evidence="3">Homodimer.</text>
</comment>
<dbReference type="InterPro" id="IPR001544">
    <property type="entry name" value="Aminotrans_IV"/>
</dbReference>
<evidence type="ECO:0000313" key="14">
    <source>
        <dbReference type="Proteomes" id="UP000036867"/>
    </source>
</evidence>
<dbReference type="Gene3D" id="3.30.470.10">
    <property type="match status" value="1"/>
</dbReference>
<comment type="function">
    <text evidence="12">Acts on the D-isomers of alanine, leucine, aspartate, glutamate, aminobutyrate, norvaline and asparagine. The enzyme transfers an amino group from a substrate D-amino acid to the pyridoxal phosphate cofactor to form pyridoxamine and an alpha-keto acid in the first half-reaction.</text>
</comment>
<sequence>MTTMLWNDRLVKEEEIKLSIEDRGYQFGDGVYEVIKIYNGSMFTVTEHIDRFYESAEKINIVIPYTKDVLHKMVYDLIEANEIVNGYVYFQITRGSSPRAHAFPTPTPEPVFIAYTMKGERSIEKYEKGVKAKFVEDIRWLRCDIKSLNLLGNVLAKEAAQQAGCYEAIQHRGEIVTEGSSSNMYGIKDGVLYTHPTNNLILNGITRRVIMSLCEEIGLPFIEEAFTTGQAIDMDEFFMSSTSSEITPIIQIDDNIIGNGKPGEWTRKLQAAFDARVQQLGSL</sequence>
<keyword evidence="8 11" id="KW-0663">Pyridoxal phosphate</keyword>
<dbReference type="Pfam" id="PF01063">
    <property type="entry name" value="Aminotran_4"/>
    <property type="match status" value="1"/>
</dbReference>
<dbReference type="CDD" id="cd01558">
    <property type="entry name" value="D-AAT_like"/>
    <property type="match status" value="1"/>
</dbReference>
<dbReference type="GO" id="GO:0047810">
    <property type="term" value="F:D-alanine-2-oxoglutarate aminotransferase activity"/>
    <property type="evidence" value="ECO:0007669"/>
    <property type="project" value="UniProtKB-EC"/>
</dbReference>
<organism evidence="13 14">
    <name type="scientific">Viridibacillus arvi</name>
    <dbReference type="NCBI Taxonomy" id="263475"/>
    <lineage>
        <taxon>Bacteria</taxon>
        <taxon>Bacillati</taxon>
        <taxon>Bacillota</taxon>
        <taxon>Bacilli</taxon>
        <taxon>Bacillales</taxon>
        <taxon>Caryophanaceae</taxon>
        <taxon>Viridibacillus</taxon>
    </lineage>
</organism>
<dbReference type="FunFam" id="3.30.470.10:FF:000009">
    <property type="entry name" value="D-alanine aminotransferase"/>
    <property type="match status" value="1"/>
</dbReference>
<evidence type="ECO:0000256" key="5">
    <source>
        <dbReference type="ARBA" id="ARBA00021779"/>
    </source>
</evidence>
<dbReference type="FunFam" id="3.20.10.10:FF:000002">
    <property type="entry name" value="D-alanine aminotransferase"/>
    <property type="match status" value="1"/>
</dbReference>
<dbReference type="InterPro" id="IPR050571">
    <property type="entry name" value="Class-IV_PLP-Dep_Aminotrnsfr"/>
</dbReference>
<dbReference type="PANTHER" id="PTHR42743:SF10">
    <property type="entry name" value="D-ALANINE AMINOTRANSFERASE"/>
    <property type="match status" value="1"/>
</dbReference>
<evidence type="ECO:0000256" key="11">
    <source>
        <dbReference type="RuleBase" id="RU004516"/>
    </source>
</evidence>
<dbReference type="PATRIC" id="fig|263475.3.peg.2250"/>
<comment type="catalytic activity">
    <reaction evidence="9 12">
        <text>D-alanine + 2-oxoglutarate = D-glutamate + pyruvate</text>
        <dbReference type="Rhea" id="RHEA:15869"/>
        <dbReference type="ChEBI" id="CHEBI:15361"/>
        <dbReference type="ChEBI" id="CHEBI:16810"/>
        <dbReference type="ChEBI" id="CHEBI:29986"/>
        <dbReference type="ChEBI" id="CHEBI:57416"/>
        <dbReference type="EC" id="2.6.1.21"/>
    </reaction>
</comment>
<dbReference type="InterPro" id="IPR005784">
    <property type="entry name" value="D_amino_transT"/>
</dbReference>
<reference evidence="14" key="1">
    <citation type="submission" date="2015-08" db="EMBL/GenBank/DDBJ databases">
        <title>Fjat-10028 dsm 16317.</title>
        <authorList>
            <person name="Liu B."/>
            <person name="Wang J."/>
            <person name="Zhu Y."/>
            <person name="Liu G."/>
            <person name="Chen Q."/>
            <person name="Chen Z."/>
            <person name="Lan J."/>
            <person name="Che J."/>
            <person name="Ge C."/>
            <person name="Shi H."/>
            <person name="Pan Z."/>
            <person name="Liu X."/>
        </authorList>
    </citation>
    <scope>NUCLEOTIDE SEQUENCE [LARGE SCALE GENOMIC DNA]</scope>
    <source>
        <strain evidence="14">DSM 16317</strain>
    </source>
</reference>
<evidence type="ECO:0000256" key="10">
    <source>
        <dbReference type="RuleBase" id="RU004106"/>
    </source>
</evidence>
<evidence type="ECO:0000256" key="6">
    <source>
        <dbReference type="ARBA" id="ARBA00022576"/>
    </source>
</evidence>
<dbReference type="NCBIfam" id="TIGR01121">
    <property type="entry name" value="D_amino_aminoT"/>
    <property type="match status" value="1"/>
</dbReference>
<evidence type="ECO:0000256" key="12">
    <source>
        <dbReference type="RuleBase" id="RU004520"/>
    </source>
</evidence>
<keyword evidence="6 13" id="KW-0032">Aminotransferase</keyword>
<proteinExistence type="inferred from homology"/>
<gene>
    <name evidence="13" type="ORF">AMD00_08950</name>
</gene>
<evidence type="ECO:0000256" key="3">
    <source>
        <dbReference type="ARBA" id="ARBA00011738"/>
    </source>
</evidence>
<dbReference type="GO" id="GO:0030170">
    <property type="term" value="F:pyridoxal phosphate binding"/>
    <property type="evidence" value="ECO:0007669"/>
    <property type="project" value="InterPro"/>
</dbReference>
<name>A0A0M0LNP9_9BACL</name>
<dbReference type="InterPro" id="IPR043131">
    <property type="entry name" value="BCAT-like_N"/>
</dbReference>
<dbReference type="OrthoDB" id="9805628at2"/>
<dbReference type="STRING" id="263475.AMD00_08950"/>
<dbReference type="Proteomes" id="UP000036867">
    <property type="component" value="Unassembled WGS sequence"/>
</dbReference>
<dbReference type="GO" id="GO:0046416">
    <property type="term" value="P:D-amino acid metabolic process"/>
    <property type="evidence" value="ECO:0007669"/>
    <property type="project" value="InterPro"/>
</dbReference>
<evidence type="ECO:0000256" key="1">
    <source>
        <dbReference type="ARBA" id="ARBA00001933"/>
    </source>
</evidence>
<dbReference type="AlphaFoldDB" id="A0A0M0LNP9"/>
<comment type="caution">
    <text evidence="13">The sequence shown here is derived from an EMBL/GenBank/DDBJ whole genome shotgun (WGS) entry which is preliminary data.</text>
</comment>
<dbReference type="SUPFAM" id="SSF56752">
    <property type="entry name" value="D-aminoacid aminotransferase-like PLP-dependent enzymes"/>
    <property type="match status" value="1"/>
</dbReference>